<reference evidence="6" key="1">
    <citation type="journal article" date="2019" name="Int. J. Syst. Evol. Microbiol.">
        <title>The Global Catalogue of Microorganisms (GCM) 10K type strain sequencing project: providing services to taxonomists for standard genome sequencing and annotation.</title>
        <authorList>
            <consortium name="The Broad Institute Genomics Platform"/>
            <consortium name="The Broad Institute Genome Sequencing Center for Infectious Disease"/>
            <person name="Wu L."/>
            <person name="Ma J."/>
        </authorList>
    </citation>
    <scope>NUCLEOTIDE SEQUENCE [LARGE SCALE GENOMIC DNA]</scope>
    <source>
        <strain evidence="6">CAIM 431</strain>
    </source>
</reference>
<keyword evidence="6" id="KW-1185">Reference proteome</keyword>
<dbReference type="InterPro" id="IPR015637">
    <property type="entry name" value="MUG/TDG"/>
</dbReference>
<dbReference type="EC" id="3.2.2.-" evidence="5"/>
<dbReference type="GO" id="GO:0016798">
    <property type="term" value="F:hydrolase activity, acting on glycosyl bonds"/>
    <property type="evidence" value="ECO:0007669"/>
    <property type="project" value="UniProtKB-KW"/>
</dbReference>
<evidence type="ECO:0000256" key="3">
    <source>
        <dbReference type="ARBA" id="ARBA00023204"/>
    </source>
</evidence>
<dbReference type="CDD" id="cd10028">
    <property type="entry name" value="UDG-F2_TDG_MUG"/>
    <property type="match status" value="1"/>
</dbReference>
<keyword evidence="5" id="KW-0326">Glycosidase</keyword>
<keyword evidence="1" id="KW-0227">DNA damage</keyword>
<accession>A0ABW4RZ11</accession>
<dbReference type="EMBL" id="JBHUFZ010000036">
    <property type="protein sequence ID" value="MFD1891550.1"/>
    <property type="molecule type" value="Genomic_DNA"/>
</dbReference>
<name>A0ABW4RZ11_9ACTN</name>
<gene>
    <name evidence="5" type="ORF">ACFSCS_15365</name>
</gene>
<evidence type="ECO:0000313" key="5">
    <source>
        <dbReference type="EMBL" id="MFD1891550.1"/>
    </source>
</evidence>
<dbReference type="Gene3D" id="3.40.470.10">
    <property type="entry name" value="Uracil-DNA glycosylase-like domain"/>
    <property type="match status" value="1"/>
</dbReference>
<evidence type="ECO:0000256" key="1">
    <source>
        <dbReference type="ARBA" id="ARBA00022763"/>
    </source>
</evidence>
<dbReference type="InterPro" id="IPR005122">
    <property type="entry name" value="Uracil-DNA_glycosylase-like"/>
</dbReference>
<comment type="caution">
    <text evidence="5">The sequence shown here is derived from an EMBL/GenBank/DDBJ whole genome shotgun (WGS) entry which is preliminary data.</text>
</comment>
<evidence type="ECO:0000259" key="4">
    <source>
        <dbReference type="Pfam" id="PF03167"/>
    </source>
</evidence>
<feature type="domain" description="Uracil-DNA glycosylase-like" evidence="4">
    <location>
        <begin position="26"/>
        <end position="169"/>
    </location>
</feature>
<dbReference type="InterPro" id="IPR036895">
    <property type="entry name" value="Uracil-DNA_glycosylase-like_sf"/>
</dbReference>
<dbReference type="RefSeq" id="WP_343876043.1">
    <property type="nucleotide sequence ID" value="NZ_BAAAIX010000037.1"/>
</dbReference>
<keyword evidence="3" id="KW-0234">DNA repair</keyword>
<sequence length="188" mass="20037">MGFTKEQLQAFAGSEVPDLLPEPLWMLVVGINPSLWTAATGAHFARPGNRYYPALARAGIISHPFDAADGYQPDDLAELHRLGIGNTNLVARATVRADELHLDELRAGARRLDALVAERRPAVVAVLGVTAYRQAFARPRATLGEQPEPLAGARLFVLPNPSGLNAHETIDSLAASYAEAARAAGILA</sequence>
<dbReference type="PANTHER" id="PTHR12159">
    <property type="entry name" value="G/T AND G/U MISMATCH-SPECIFIC DNA GLYCOSYLASE"/>
    <property type="match status" value="1"/>
</dbReference>
<evidence type="ECO:0000256" key="2">
    <source>
        <dbReference type="ARBA" id="ARBA00022801"/>
    </source>
</evidence>
<dbReference type="SUPFAM" id="SSF52141">
    <property type="entry name" value="Uracil-DNA glycosylase-like"/>
    <property type="match status" value="1"/>
</dbReference>
<dbReference type="Pfam" id="PF03167">
    <property type="entry name" value="UDG"/>
    <property type="match status" value="1"/>
</dbReference>
<keyword evidence="2 5" id="KW-0378">Hydrolase</keyword>
<dbReference type="Proteomes" id="UP001597326">
    <property type="component" value="Unassembled WGS sequence"/>
</dbReference>
<evidence type="ECO:0000313" key="6">
    <source>
        <dbReference type="Proteomes" id="UP001597326"/>
    </source>
</evidence>
<proteinExistence type="predicted"/>
<dbReference type="PANTHER" id="PTHR12159:SF9">
    <property type="entry name" value="G_T MISMATCH-SPECIFIC THYMINE DNA GLYCOSYLASE"/>
    <property type="match status" value="1"/>
</dbReference>
<organism evidence="5 6">
    <name type="scientific">Luteococcus peritonei</name>
    <dbReference type="NCBI Taxonomy" id="88874"/>
    <lineage>
        <taxon>Bacteria</taxon>
        <taxon>Bacillati</taxon>
        <taxon>Actinomycetota</taxon>
        <taxon>Actinomycetes</taxon>
        <taxon>Propionibacteriales</taxon>
        <taxon>Propionibacteriaceae</taxon>
        <taxon>Luteococcus</taxon>
    </lineage>
</organism>
<protein>
    <submittedName>
        <fullName evidence="5">Mismatch-specific DNA-glycosylase</fullName>
        <ecNumber evidence="5">3.2.2.-</ecNumber>
    </submittedName>
</protein>